<dbReference type="InterPro" id="IPR003607">
    <property type="entry name" value="HD/PDEase_dom"/>
</dbReference>
<dbReference type="EMBL" id="CAKKNT010000018">
    <property type="protein sequence ID" value="CAH0418898.1"/>
    <property type="molecule type" value="Genomic_DNA"/>
</dbReference>
<feature type="domain" description="HD/PDEase" evidence="1">
    <location>
        <begin position="26"/>
        <end position="143"/>
    </location>
</feature>
<name>A0ABM8ZDC8_9LACO</name>
<organism evidence="2 3">
    <name type="scientific">Periweissella ghanensis</name>
    <dbReference type="NCBI Taxonomy" id="467997"/>
    <lineage>
        <taxon>Bacteria</taxon>
        <taxon>Bacillati</taxon>
        <taxon>Bacillota</taxon>
        <taxon>Bacilli</taxon>
        <taxon>Lactobacillales</taxon>
        <taxon>Lactobacillaceae</taxon>
        <taxon>Periweissella</taxon>
    </lineage>
</organism>
<evidence type="ECO:0000313" key="3">
    <source>
        <dbReference type="Proteomes" id="UP000789719"/>
    </source>
</evidence>
<accession>A0ABM8ZDC8</accession>
<dbReference type="Pfam" id="PF01966">
    <property type="entry name" value="HD"/>
    <property type="match status" value="1"/>
</dbReference>
<evidence type="ECO:0000313" key="2">
    <source>
        <dbReference type="EMBL" id="CAH0418898.1"/>
    </source>
</evidence>
<keyword evidence="3" id="KW-1185">Reference proteome</keyword>
<dbReference type="SMART" id="SM00471">
    <property type="entry name" value="HDc"/>
    <property type="match status" value="1"/>
</dbReference>
<sequence>MEMINGCGNNYSTIAAFAANVLKHDTTGHDFSHIKRVVQNAGRILETEPMADQFIVLAATYLHDTYDDKLFADPAAAKAKVIKFLTSINVAPADQQAIFTIIDNMSWSKSLTGTAKPLDINGQIVQDADRLDAIGAIAIARVFVYGGHTGSKMYDPTIAPRTSMTKEAYRNQDESTMINHFYEKLLLLVDHLNTAYAKQIGQQRQEIMLNYLRDFKREWDGLDL</sequence>
<dbReference type="Gene3D" id="1.10.472.50">
    <property type="entry name" value="HD-domain/PDEase-like"/>
    <property type="match status" value="1"/>
</dbReference>
<evidence type="ECO:0000259" key="1">
    <source>
        <dbReference type="SMART" id="SM00471"/>
    </source>
</evidence>
<comment type="caution">
    <text evidence="2">The sequence shown here is derived from an EMBL/GenBank/DDBJ whole genome shotgun (WGS) entry which is preliminary data.</text>
</comment>
<dbReference type="PANTHER" id="PTHR33594">
    <property type="entry name" value="SUPERFAMILY HYDROLASE, PUTATIVE (AFU_ORTHOLOGUE AFUA_1G03035)-RELATED"/>
    <property type="match status" value="1"/>
</dbReference>
<dbReference type="SUPFAM" id="SSF109604">
    <property type="entry name" value="HD-domain/PDEase-like"/>
    <property type="match status" value="1"/>
</dbReference>
<protein>
    <recommendedName>
        <fullName evidence="1">HD/PDEase domain-containing protein</fullName>
    </recommendedName>
</protein>
<reference evidence="2 3" key="1">
    <citation type="submission" date="2021-11" db="EMBL/GenBank/DDBJ databases">
        <authorList>
            <person name="Depoorter E."/>
        </authorList>
    </citation>
    <scope>NUCLEOTIDE SEQUENCE [LARGE SCALE GENOMIC DNA]</scope>
    <source>
        <strain evidence="2 3">LMG 24286</strain>
    </source>
</reference>
<dbReference type="InterPro" id="IPR006674">
    <property type="entry name" value="HD_domain"/>
</dbReference>
<dbReference type="CDD" id="cd00077">
    <property type="entry name" value="HDc"/>
    <property type="match status" value="1"/>
</dbReference>
<gene>
    <name evidence="2" type="primary">yedJ</name>
    <name evidence="2" type="ORF">WGH24286_01341</name>
</gene>
<dbReference type="Proteomes" id="UP000789719">
    <property type="component" value="Unassembled WGS sequence"/>
</dbReference>
<proteinExistence type="predicted"/>
<dbReference type="Gene3D" id="1.20.58.1910">
    <property type="match status" value="1"/>
</dbReference>
<dbReference type="RefSeq" id="WP_230098980.1">
    <property type="nucleotide sequence ID" value="NZ_CAKKNT010000018.1"/>
</dbReference>
<dbReference type="PANTHER" id="PTHR33594:SF1">
    <property type="entry name" value="HD_PDEASE DOMAIN-CONTAINING PROTEIN"/>
    <property type="match status" value="1"/>
</dbReference>